<dbReference type="Gene3D" id="2.80.10.50">
    <property type="match status" value="1"/>
</dbReference>
<dbReference type="Proteomes" id="UP001168877">
    <property type="component" value="Unassembled WGS sequence"/>
</dbReference>
<dbReference type="PANTHER" id="PTHR33107">
    <property type="entry name" value="KUNITZ TRYPSIN INHIBITOR 2"/>
    <property type="match status" value="1"/>
</dbReference>
<dbReference type="InterPro" id="IPR002160">
    <property type="entry name" value="Prot_inh_Kunz-lg"/>
</dbReference>
<evidence type="ECO:0000256" key="1">
    <source>
        <dbReference type="SAM" id="SignalP"/>
    </source>
</evidence>
<reference evidence="2" key="1">
    <citation type="journal article" date="2022" name="Plant J.">
        <title>Strategies of tolerance reflected in two North American maple genomes.</title>
        <authorList>
            <person name="McEvoy S.L."/>
            <person name="Sezen U.U."/>
            <person name="Trouern-Trend A."/>
            <person name="McMahon S.M."/>
            <person name="Schaberg P.G."/>
            <person name="Yang J."/>
            <person name="Wegrzyn J.L."/>
            <person name="Swenson N.G."/>
        </authorList>
    </citation>
    <scope>NUCLEOTIDE SEQUENCE</scope>
    <source>
        <strain evidence="2">NS2018</strain>
    </source>
</reference>
<reference evidence="2" key="2">
    <citation type="submission" date="2023-06" db="EMBL/GenBank/DDBJ databases">
        <authorList>
            <person name="Swenson N.G."/>
            <person name="Wegrzyn J.L."/>
            <person name="Mcevoy S.L."/>
        </authorList>
    </citation>
    <scope>NUCLEOTIDE SEQUENCE</scope>
    <source>
        <strain evidence="2">NS2018</strain>
        <tissue evidence="2">Leaf</tissue>
    </source>
</reference>
<dbReference type="PRINTS" id="PR00291">
    <property type="entry name" value="KUNITZINHBTR"/>
</dbReference>
<keyword evidence="3" id="KW-1185">Reference proteome</keyword>
<feature type="chain" id="PRO_5041362757" description="Miraculin-like" evidence="1">
    <location>
        <begin position="26"/>
        <end position="379"/>
    </location>
</feature>
<proteinExistence type="predicted"/>
<evidence type="ECO:0000313" key="2">
    <source>
        <dbReference type="EMBL" id="KAK0588983.1"/>
    </source>
</evidence>
<dbReference type="GO" id="GO:0004866">
    <property type="term" value="F:endopeptidase inhibitor activity"/>
    <property type="evidence" value="ECO:0007669"/>
    <property type="project" value="InterPro"/>
</dbReference>
<dbReference type="SMART" id="SM00452">
    <property type="entry name" value="STI"/>
    <property type="match status" value="1"/>
</dbReference>
<dbReference type="PROSITE" id="PS00283">
    <property type="entry name" value="SOYBEAN_KUNITZ"/>
    <property type="match status" value="1"/>
</dbReference>
<evidence type="ECO:0008006" key="4">
    <source>
        <dbReference type="Google" id="ProtNLM"/>
    </source>
</evidence>
<evidence type="ECO:0000313" key="3">
    <source>
        <dbReference type="Proteomes" id="UP001168877"/>
    </source>
</evidence>
<dbReference type="Pfam" id="PF00197">
    <property type="entry name" value="Kunitz_legume"/>
    <property type="match status" value="1"/>
</dbReference>
<name>A0AA39SCT2_ACESA</name>
<comment type="caution">
    <text evidence="2">The sequence shown here is derived from an EMBL/GenBank/DDBJ whole genome shotgun (WGS) entry which is preliminary data.</text>
</comment>
<dbReference type="InterPro" id="IPR011065">
    <property type="entry name" value="Kunitz_inhibitor_STI-like_sf"/>
</dbReference>
<dbReference type="EMBL" id="JAUESC010000381">
    <property type="protein sequence ID" value="KAK0588983.1"/>
    <property type="molecule type" value="Genomic_DNA"/>
</dbReference>
<dbReference type="PANTHER" id="PTHR33107:SF5">
    <property type="entry name" value="KUNITZ TRYPSIN INHIBITOR 5"/>
    <property type="match status" value="1"/>
</dbReference>
<protein>
    <recommendedName>
        <fullName evidence="4">Miraculin-like</fullName>
    </recommendedName>
</protein>
<feature type="signal peptide" evidence="1">
    <location>
        <begin position="1"/>
        <end position="25"/>
    </location>
</feature>
<gene>
    <name evidence="2" type="ORF">LWI29_008093</name>
</gene>
<dbReference type="SUPFAM" id="SSF50386">
    <property type="entry name" value="STI-like"/>
    <property type="match status" value="1"/>
</dbReference>
<organism evidence="2 3">
    <name type="scientific">Acer saccharum</name>
    <name type="common">Sugar maple</name>
    <dbReference type="NCBI Taxonomy" id="4024"/>
    <lineage>
        <taxon>Eukaryota</taxon>
        <taxon>Viridiplantae</taxon>
        <taxon>Streptophyta</taxon>
        <taxon>Embryophyta</taxon>
        <taxon>Tracheophyta</taxon>
        <taxon>Spermatophyta</taxon>
        <taxon>Magnoliopsida</taxon>
        <taxon>eudicotyledons</taxon>
        <taxon>Gunneridae</taxon>
        <taxon>Pentapetalae</taxon>
        <taxon>rosids</taxon>
        <taxon>malvids</taxon>
        <taxon>Sapindales</taxon>
        <taxon>Sapindaceae</taxon>
        <taxon>Hippocastanoideae</taxon>
        <taxon>Acereae</taxon>
        <taxon>Acer</taxon>
    </lineage>
</organism>
<dbReference type="CDD" id="cd23370">
    <property type="entry name" value="beta-trefoil_STI_MkMLP-like"/>
    <property type="match status" value="1"/>
</dbReference>
<sequence length="379" mass="41570">MKTASSLAFSFLFLAFITKPLLVASEQPLVDINGDKVRTGTTYRIVSAIRGGGGGGLTLADGRNGLCPLDVVQLGSDLMWGLPFLFSPVNNTVEEENYVPESTDLNIIFATPQIMICGEPKVWKVDNYDQSTGQWFITTNGAVGNPGAQTLESWFKFEKVNGNTYKIKYCPSVCETCVSLCSDVGIYFGNGGRRLALSKTSPFLVDIYKAEDASNGKIVAYGRSYRNNYGIKYGNQGFANGKRYGNQAYGGKPGFGGRHRSETHFSGEDKARQDMGIRKEVAKATTDTSSKKTVADTNNTKLISKKVEGSRFAVLSDKPDEEFNVGKGQEQAYAHNRPNSTNVLAEISYKSLLDRRQFNTSASKYLINTPINKNFSKPF</sequence>
<accession>A0AA39SCT2</accession>
<keyword evidence="1" id="KW-0732">Signal</keyword>
<dbReference type="AlphaFoldDB" id="A0AA39SCT2"/>